<dbReference type="EMBL" id="JAUEDM010000005">
    <property type="protein sequence ID" value="KAK3316113.1"/>
    <property type="molecule type" value="Genomic_DNA"/>
</dbReference>
<evidence type="ECO:0000313" key="4">
    <source>
        <dbReference type="Proteomes" id="UP001283341"/>
    </source>
</evidence>
<dbReference type="Pfam" id="PF24589">
    <property type="entry name" value="DUF7614"/>
    <property type="match status" value="1"/>
</dbReference>
<dbReference type="InterPro" id="IPR056032">
    <property type="entry name" value="DUF7613"/>
</dbReference>
<dbReference type="Pfam" id="PF24588">
    <property type="entry name" value="DUF7613"/>
    <property type="match status" value="1"/>
</dbReference>
<protein>
    <submittedName>
        <fullName evidence="3">Uncharacterized protein</fullName>
    </submittedName>
</protein>
<feature type="domain" description="DUF7613" evidence="1">
    <location>
        <begin position="37"/>
        <end position="129"/>
    </location>
</feature>
<proteinExistence type="predicted"/>
<name>A0AAE0M281_9PEZI</name>
<accession>A0AAE0M281</accession>
<evidence type="ECO:0000259" key="2">
    <source>
        <dbReference type="Pfam" id="PF24589"/>
    </source>
</evidence>
<reference evidence="3" key="1">
    <citation type="journal article" date="2023" name="Mol. Phylogenet. Evol.">
        <title>Genome-scale phylogeny and comparative genomics of the fungal order Sordariales.</title>
        <authorList>
            <person name="Hensen N."/>
            <person name="Bonometti L."/>
            <person name="Westerberg I."/>
            <person name="Brannstrom I.O."/>
            <person name="Guillou S."/>
            <person name="Cros-Aarteil S."/>
            <person name="Calhoun S."/>
            <person name="Haridas S."/>
            <person name="Kuo A."/>
            <person name="Mondo S."/>
            <person name="Pangilinan J."/>
            <person name="Riley R."/>
            <person name="LaButti K."/>
            <person name="Andreopoulos B."/>
            <person name="Lipzen A."/>
            <person name="Chen C."/>
            <person name="Yan M."/>
            <person name="Daum C."/>
            <person name="Ng V."/>
            <person name="Clum A."/>
            <person name="Steindorff A."/>
            <person name="Ohm R.A."/>
            <person name="Martin F."/>
            <person name="Silar P."/>
            <person name="Natvig D.O."/>
            <person name="Lalanne C."/>
            <person name="Gautier V."/>
            <person name="Ament-Velasquez S.L."/>
            <person name="Kruys A."/>
            <person name="Hutchinson M.I."/>
            <person name="Powell A.J."/>
            <person name="Barry K."/>
            <person name="Miller A.N."/>
            <person name="Grigoriev I.V."/>
            <person name="Debuchy R."/>
            <person name="Gladieux P."/>
            <person name="Hiltunen Thoren M."/>
            <person name="Johannesson H."/>
        </authorList>
    </citation>
    <scope>NUCLEOTIDE SEQUENCE</scope>
    <source>
        <strain evidence="3">CBS 118394</strain>
    </source>
</reference>
<sequence>MAVLRHAMDGNEEIYISDCNRARLVMDGPKTISRIPLTHGSGNLEINDRFNITHGEIYIRLSGWTEIHIYRNLQEMTVLASPESAPTFRSRESLDEVSLILQTIARKPTRRRLEFDTLQDAHKFQEALTGFRVIFDSRAMEFTCSNPARKMGISMHKTSKLGSTRVQVIQRDEMKVQILSLSHSKWSALNFKFDGTAVLFKTKHIGKYYLKLLD</sequence>
<comment type="caution">
    <text evidence="3">The sequence shown here is derived from an EMBL/GenBank/DDBJ whole genome shotgun (WGS) entry which is preliminary data.</text>
</comment>
<evidence type="ECO:0000313" key="3">
    <source>
        <dbReference type="EMBL" id="KAK3316113.1"/>
    </source>
</evidence>
<dbReference type="AlphaFoldDB" id="A0AAE0M281"/>
<feature type="domain" description="DUF7614" evidence="2">
    <location>
        <begin position="135"/>
        <end position="214"/>
    </location>
</feature>
<dbReference type="InterPro" id="IPR056033">
    <property type="entry name" value="DUF7614"/>
</dbReference>
<dbReference type="Proteomes" id="UP001283341">
    <property type="component" value="Unassembled WGS sequence"/>
</dbReference>
<evidence type="ECO:0000259" key="1">
    <source>
        <dbReference type="Pfam" id="PF24588"/>
    </source>
</evidence>
<organism evidence="3 4">
    <name type="scientific">Apodospora peruviana</name>
    <dbReference type="NCBI Taxonomy" id="516989"/>
    <lineage>
        <taxon>Eukaryota</taxon>
        <taxon>Fungi</taxon>
        <taxon>Dikarya</taxon>
        <taxon>Ascomycota</taxon>
        <taxon>Pezizomycotina</taxon>
        <taxon>Sordariomycetes</taxon>
        <taxon>Sordariomycetidae</taxon>
        <taxon>Sordariales</taxon>
        <taxon>Lasiosphaeriaceae</taxon>
        <taxon>Apodospora</taxon>
    </lineage>
</organism>
<gene>
    <name evidence="3" type="ORF">B0H66DRAFT_278570</name>
</gene>
<reference evidence="3" key="2">
    <citation type="submission" date="2023-06" db="EMBL/GenBank/DDBJ databases">
        <authorList>
            <consortium name="Lawrence Berkeley National Laboratory"/>
            <person name="Haridas S."/>
            <person name="Hensen N."/>
            <person name="Bonometti L."/>
            <person name="Westerberg I."/>
            <person name="Brannstrom I.O."/>
            <person name="Guillou S."/>
            <person name="Cros-Aarteil S."/>
            <person name="Calhoun S."/>
            <person name="Kuo A."/>
            <person name="Mondo S."/>
            <person name="Pangilinan J."/>
            <person name="Riley R."/>
            <person name="Labutti K."/>
            <person name="Andreopoulos B."/>
            <person name="Lipzen A."/>
            <person name="Chen C."/>
            <person name="Yanf M."/>
            <person name="Daum C."/>
            <person name="Ng V."/>
            <person name="Clum A."/>
            <person name="Steindorff A."/>
            <person name="Ohm R."/>
            <person name="Martin F."/>
            <person name="Silar P."/>
            <person name="Natvig D."/>
            <person name="Lalanne C."/>
            <person name="Gautier V."/>
            <person name="Ament-Velasquez S.L."/>
            <person name="Kruys A."/>
            <person name="Hutchinson M.I."/>
            <person name="Powell A.J."/>
            <person name="Barry K."/>
            <person name="Miller A.N."/>
            <person name="Grigoriev I.V."/>
            <person name="Debuchy R."/>
            <person name="Gladieux P."/>
            <person name="Thoren M.H."/>
            <person name="Johannesson H."/>
        </authorList>
    </citation>
    <scope>NUCLEOTIDE SEQUENCE</scope>
    <source>
        <strain evidence="3">CBS 118394</strain>
    </source>
</reference>
<keyword evidence="4" id="KW-1185">Reference proteome</keyword>